<dbReference type="Proteomes" id="UP000623608">
    <property type="component" value="Unassembled WGS sequence"/>
</dbReference>
<dbReference type="AlphaFoldDB" id="A0A919NWC2"/>
<accession>A0A919NWC2</accession>
<comment type="caution">
    <text evidence="1">The sequence shown here is derived from an EMBL/GenBank/DDBJ whole genome shotgun (WGS) entry which is preliminary data.</text>
</comment>
<proteinExistence type="predicted"/>
<organism evidence="1 2">
    <name type="scientific">Paractinoplanes tereljensis</name>
    <dbReference type="NCBI Taxonomy" id="571912"/>
    <lineage>
        <taxon>Bacteria</taxon>
        <taxon>Bacillati</taxon>
        <taxon>Actinomycetota</taxon>
        <taxon>Actinomycetes</taxon>
        <taxon>Micromonosporales</taxon>
        <taxon>Micromonosporaceae</taxon>
        <taxon>Paractinoplanes</taxon>
    </lineage>
</organism>
<dbReference type="RefSeq" id="WP_203812942.1">
    <property type="nucleotide sequence ID" value="NZ_BOMY01000050.1"/>
</dbReference>
<name>A0A919NWC2_9ACTN</name>
<evidence type="ECO:0000313" key="1">
    <source>
        <dbReference type="EMBL" id="GIF25124.1"/>
    </source>
</evidence>
<protein>
    <submittedName>
        <fullName evidence="1">Uncharacterized protein</fullName>
    </submittedName>
</protein>
<evidence type="ECO:0000313" key="2">
    <source>
        <dbReference type="Proteomes" id="UP000623608"/>
    </source>
</evidence>
<sequence length="80" mass="8442">MGSRSSSAYLAHGLGEHVKGIVEQIRGLRSAVLGVLLGGDLPAGVAERPLRFFGFAPDDRLASAQDRTALLLALLSRKLT</sequence>
<dbReference type="EMBL" id="BOMY01000050">
    <property type="protein sequence ID" value="GIF25124.1"/>
    <property type="molecule type" value="Genomic_DNA"/>
</dbReference>
<reference evidence="1" key="1">
    <citation type="submission" date="2021-01" db="EMBL/GenBank/DDBJ databases">
        <title>Whole genome shotgun sequence of Actinoplanes tereljensis NBRC 105297.</title>
        <authorList>
            <person name="Komaki H."/>
            <person name="Tamura T."/>
        </authorList>
    </citation>
    <scope>NUCLEOTIDE SEQUENCE</scope>
    <source>
        <strain evidence="1">NBRC 105297</strain>
    </source>
</reference>
<gene>
    <name evidence="1" type="ORF">Ate02nite_78540</name>
</gene>
<keyword evidence="2" id="KW-1185">Reference proteome</keyword>